<comment type="subcellular location">
    <subcellularLocation>
        <location evidence="8">Cell outer membrane</location>
    </subcellularLocation>
    <subcellularLocation>
        <location evidence="1">Membrane</location>
    </subcellularLocation>
</comment>
<gene>
    <name evidence="8 11" type="primary">bamA</name>
    <name evidence="11" type="ORF">GCM10011358_15120</name>
</gene>
<evidence type="ECO:0000259" key="10">
    <source>
        <dbReference type="PROSITE" id="PS51779"/>
    </source>
</evidence>
<evidence type="ECO:0000313" key="12">
    <source>
        <dbReference type="Proteomes" id="UP000617355"/>
    </source>
</evidence>
<comment type="function">
    <text evidence="8">Part of the outer membrane protein assembly complex, which is involved in assembly and insertion of beta-barrel proteins into the outer membrane.</text>
</comment>
<keyword evidence="2 8" id="KW-1134">Transmembrane beta strand</keyword>
<reference evidence="12" key="1">
    <citation type="journal article" date="2019" name="Int. J. Syst. Evol. Microbiol.">
        <title>The Global Catalogue of Microorganisms (GCM) 10K type strain sequencing project: providing services to taxonomists for standard genome sequencing and annotation.</title>
        <authorList>
            <consortium name="The Broad Institute Genomics Platform"/>
            <consortium name="The Broad Institute Genome Sequencing Center for Infectious Disease"/>
            <person name="Wu L."/>
            <person name="Ma J."/>
        </authorList>
    </citation>
    <scope>NUCLEOTIDE SEQUENCE [LARGE SCALE GENOMIC DNA]</scope>
    <source>
        <strain evidence="12">CGMCC 1.12922</strain>
    </source>
</reference>
<dbReference type="EMBL" id="BMGI01000002">
    <property type="protein sequence ID" value="GGD32009.1"/>
    <property type="molecule type" value="Genomic_DNA"/>
</dbReference>
<sequence length="800" mass="87122">MTRAPFTGIDTRDWDVCVGDNNMTYNERHVEARKALLSTSVLKPAVMAVFLGFSAASVAFPGVGHAQSYAFNSVQIEGLNAIQASTVMSYLGFGRGEQVSAGELNDAYQRLVASGLFDKVEIIPRGATLVVKVTEFPLINRINIEGNKRLKDDELLELLQSRARYVFNPAVAERDAQTIAEAYGEKGRIAAQVTPRIIRRPQNRVDLVFEVVEGKNSDIERITFTGNRAFSDGRLRRVIESKQAGILRFLISNDTFDPDRVEFDKQLLSDFYASRGYVDFDAVAVTSEVPAQEDAYFVSYEIREGQKFSFGEITTVSEVEGIDAAGFEGLARIGSGSTYNPAVVERAIARMEKEAQQQGYGFVRVDPRVTRNERDGTLDIEFAIVRGPRIVVERIDIEGNATTLDRVVRSQFTTVEGDPFNPRAIRAAAERIRALGYFANVDVQARPGTSPDTVVVDVDVEEQGTGSFSVGGTYALGEGIGFMLSFSERNFLGRGQYLSIDFSGGLDKRTYGFAFAEPNLFGRDLRLGVNAMYNETTWASGLFDTRSGNAELSLEFPLSETGRLRVRGKGELSDIYNYTGDSATILAEEARGLQFGGGGGFTYTYDTRRDGLASPSFFFARFTGDVGGLGADNQYVKSTALANFTTKAMNEEITLSATVEGGALVSVGGNGSRIVDRFMMSPDQVLGFAGSGMGPRDLAATDDDALGGNYFGAARLEAQFPIGLPEEYGISAGVFGHVGSVFGLDNSPGVDDDFYLRASVGAALYWDTPIGPLRFSYAYPVRKQAYDVEQRFGVSISTGF</sequence>
<keyword evidence="12" id="KW-1185">Reference proteome</keyword>
<dbReference type="PROSITE" id="PS51779">
    <property type="entry name" value="POTRA"/>
    <property type="match status" value="3"/>
</dbReference>
<evidence type="ECO:0000256" key="5">
    <source>
        <dbReference type="ARBA" id="ARBA00022737"/>
    </source>
</evidence>
<comment type="caution">
    <text evidence="11">The sequence shown here is derived from an EMBL/GenBank/DDBJ whole genome shotgun (WGS) entry which is preliminary data.</text>
</comment>
<evidence type="ECO:0000256" key="9">
    <source>
        <dbReference type="NCBIfam" id="TIGR03303"/>
    </source>
</evidence>
<dbReference type="InterPro" id="IPR039910">
    <property type="entry name" value="D15-like"/>
</dbReference>
<evidence type="ECO:0000256" key="3">
    <source>
        <dbReference type="ARBA" id="ARBA00022692"/>
    </source>
</evidence>
<feature type="domain" description="POTRA" evidence="10">
    <location>
        <begin position="390"/>
        <end position="463"/>
    </location>
</feature>
<dbReference type="HAMAP" id="MF_01430">
    <property type="entry name" value="OM_assembly_BamA"/>
    <property type="match status" value="1"/>
</dbReference>
<dbReference type="InterPro" id="IPR010827">
    <property type="entry name" value="BamA/TamA_POTRA"/>
</dbReference>
<keyword evidence="3 8" id="KW-0812">Transmembrane</keyword>
<keyword evidence="7 8" id="KW-0998">Cell outer membrane</keyword>
<evidence type="ECO:0000256" key="2">
    <source>
        <dbReference type="ARBA" id="ARBA00022452"/>
    </source>
</evidence>
<dbReference type="PANTHER" id="PTHR12815:SF23">
    <property type="entry name" value="OUTER MEMBRANE PROTEIN ASSEMBLY FACTOR BAMA"/>
    <property type="match status" value="1"/>
</dbReference>
<dbReference type="NCBIfam" id="TIGR03303">
    <property type="entry name" value="OM_YaeT"/>
    <property type="match status" value="1"/>
</dbReference>
<dbReference type="Gene3D" id="3.10.20.310">
    <property type="entry name" value="membrane protein fhac"/>
    <property type="match status" value="5"/>
</dbReference>
<feature type="domain" description="POTRA" evidence="10">
    <location>
        <begin position="137"/>
        <end position="214"/>
    </location>
</feature>
<dbReference type="Proteomes" id="UP000617355">
    <property type="component" value="Unassembled WGS sequence"/>
</dbReference>
<comment type="similarity">
    <text evidence="8">Belongs to the BamA family.</text>
</comment>
<evidence type="ECO:0000256" key="1">
    <source>
        <dbReference type="ARBA" id="ARBA00004370"/>
    </source>
</evidence>
<evidence type="ECO:0000256" key="4">
    <source>
        <dbReference type="ARBA" id="ARBA00022729"/>
    </source>
</evidence>
<accession>A0ABQ1QL30</accession>
<feature type="domain" description="POTRA" evidence="10">
    <location>
        <begin position="69"/>
        <end position="136"/>
    </location>
</feature>
<keyword evidence="6 8" id="KW-0472">Membrane</keyword>
<proteinExistence type="inferred from homology"/>
<evidence type="ECO:0000313" key="11">
    <source>
        <dbReference type="EMBL" id="GGD32009.1"/>
    </source>
</evidence>
<evidence type="ECO:0000256" key="7">
    <source>
        <dbReference type="ARBA" id="ARBA00023237"/>
    </source>
</evidence>
<evidence type="ECO:0000256" key="6">
    <source>
        <dbReference type="ARBA" id="ARBA00023136"/>
    </source>
</evidence>
<evidence type="ECO:0000256" key="8">
    <source>
        <dbReference type="HAMAP-Rule" id="MF_01430"/>
    </source>
</evidence>
<dbReference type="Gene3D" id="2.40.160.50">
    <property type="entry name" value="membrane protein fhac: a member of the omp85/tpsb transporter family"/>
    <property type="match status" value="1"/>
</dbReference>
<dbReference type="InterPro" id="IPR023707">
    <property type="entry name" value="OM_assembly_BamA"/>
</dbReference>
<dbReference type="Pfam" id="PF07244">
    <property type="entry name" value="POTRA"/>
    <property type="match status" value="4"/>
</dbReference>
<keyword evidence="4 8" id="KW-0732">Signal</keyword>
<dbReference type="Pfam" id="PF01103">
    <property type="entry name" value="Omp85"/>
    <property type="match status" value="1"/>
</dbReference>
<dbReference type="InterPro" id="IPR000184">
    <property type="entry name" value="Bac_surfAg_D15"/>
</dbReference>
<organism evidence="11 12">
    <name type="scientific">Sinisalibacter lacisalsi</name>
    <dbReference type="NCBI Taxonomy" id="1526570"/>
    <lineage>
        <taxon>Bacteria</taxon>
        <taxon>Pseudomonadati</taxon>
        <taxon>Pseudomonadota</taxon>
        <taxon>Alphaproteobacteria</taxon>
        <taxon>Rhodobacterales</taxon>
        <taxon>Roseobacteraceae</taxon>
        <taxon>Sinisalibacter</taxon>
    </lineage>
</organism>
<dbReference type="InterPro" id="IPR034746">
    <property type="entry name" value="POTRA"/>
</dbReference>
<name>A0ABQ1QL30_9RHOB</name>
<dbReference type="PIRSF" id="PIRSF006076">
    <property type="entry name" value="OM_assembly_OMP85"/>
    <property type="match status" value="1"/>
</dbReference>
<protein>
    <recommendedName>
        <fullName evidence="8 9">Outer membrane protein assembly factor BamA</fullName>
    </recommendedName>
</protein>
<dbReference type="PANTHER" id="PTHR12815">
    <property type="entry name" value="SORTING AND ASSEMBLY MACHINERY SAMM50 PROTEIN FAMILY MEMBER"/>
    <property type="match status" value="1"/>
</dbReference>
<comment type="subunit">
    <text evidence="8">Part of the Bam complex.</text>
</comment>
<keyword evidence="5 8" id="KW-0677">Repeat</keyword>